<dbReference type="EMBL" id="CAMXCT030002952">
    <property type="protein sequence ID" value="CAL4788819.1"/>
    <property type="molecule type" value="Genomic_DNA"/>
</dbReference>
<feature type="compositionally biased region" description="Polar residues" evidence="9">
    <location>
        <begin position="1226"/>
        <end position="1241"/>
    </location>
</feature>
<dbReference type="Pfam" id="PF00069">
    <property type="entry name" value="Pkinase"/>
    <property type="match status" value="1"/>
</dbReference>
<organism evidence="11">
    <name type="scientific">Cladocopium goreaui</name>
    <dbReference type="NCBI Taxonomy" id="2562237"/>
    <lineage>
        <taxon>Eukaryota</taxon>
        <taxon>Sar</taxon>
        <taxon>Alveolata</taxon>
        <taxon>Dinophyceae</taxon>
        <taxon>Suessiales</taxon>
        <taxon>Symbiodiniaceae</taxon>
        <taxon>Cladocopium</taxon>
    </lineage>
</organism>
<dbReference type="InterPro" id="IPR011009">
    <property type="entry name" value="Kinase-like_dom_sf"/>
</dbReference>
<dbReference type="EMBL" id="CAMXCT010002952">
    <property type="protein sequence ID" value="CAI4001507.1"/>
    <property type="molecule type" value="Genomic_DNA"/>
</dbReference>
<evidence type="ECO:0000256" key="2">
    <source>
        <dbReference type="ARBA" id="ARBA00022527"/>
    </source>
</evidence>
<dbReference type="EMBL" id="CAMXCT020002952">
    <property type="protein sequence ID" value="CAL1154882.1"/>
    <property type="molecule type" value="Genomic_DNA"/>
</dbReference>
<evidence type="ECO:0000256" key="6">
    <source>
        <dbReference type="ARBA" id="ARBA00022840"/>
    </source>
</evidence>
<feature type="compositionally biased region" description="Basic and acidic residues" evidence="9">
    <location>
        <begin position="392"/>
        <end position="404"/>
    </location>
</feature>
<dbReference type="InterPro" id="IPR011992">
    <property type="entry name" value="EF-hand-dom_pair"/>
</dbReference>
<dbReference type="CDD" id="cd08215">
    <property type="entry name" value="STKc_Nek"/>
    <property type="match status" value="1"/>
</dbReference>
<evidence type="ECO:0000256" key="9">
    <source>
        <dbReference type="SAM" id="MobiDB-lite"/>
    </source>
</evidence>
<evidence type="ECO:0000256" key="1">
    <source>
        <dbReference type="ARBA" id="ARBA00012513"/>
    </source>
</evidence>
<comment type="catalytic activity">
    <reaction evidence="8">
        <text>L-seryl-[protein] + ATP = O-phospho-L-seryl-[protein] + ADP + H(+)</text>
        <dbReference type="Rhea" id="RHEA:17989"/>
        <dbReference type="Rhea" id="RHEA-COMP:9863"/>
        <dbReference type="Rhea" id="RHEA-COMP:11604"/>
        <dbReference type="ChEBI" id="CHEBI:15378"/>
        <dbReference type="ChEBI" id="CHEBI:29999"/>
        <dbReference type="ChEBI" id="CHEBI:30616"/>
        <dbReference type="ChEBI" id="CHEBI:83421"/>
        <dbReference type="ChEBI" id="CHEBI:456216"/>
        <dbReference type="EC" id="2.7.11.1"/>
    </reaction>
</comment>
<evidence type="ECO:0000256" key="3">
    <source>
        <dbReference type="ARBA" id="ARBA00022679"/>
    </source>
</evidence>
<dbReference type="PROSITE" id="PS50011">
    <property type="entry name" value="PROTEIN_KINASE_DOM"/>
    <property type="match status" value="1"/>
</dbReference>
<dbReference type="GO" id="GO:0005524">
    <property type="term" value="F:ATP binding"/>
    <property type="evidence" value="ECO:0007669"/>
    <property type="project" value="UniProtKB-KW"/>
</dbReference>
<gene>
    <name evidence="11" type="ORF">C1SCF055_LOCUS27551</name>
</gene>
<keyword evidence="4" id="KW-0547">Nucleotide-binding</keyword>
<feature type="region of interest" description="Disordered" evidence="9">
    <location>
        <begin position="1176"/>
        <end position="1255"/>
    </location>
</feature>
<evidence type="ECO:0000259" key="10">
    <source>
        <dbReference type="PROSITE" id="PS50011"/>
    </source>
</evidence>
<protein>
    <recommendedName>
        <fullName evidence="1">non-specific serine/threonine protein kinase</fullName>
        <ecNumber evidence="1">2.7.11.1</ecNumber>
    </recommendedName>
</protein>
<dbReference type="InterPro" id="IPR008271">
    <property type="entry name" value="Ser/Thr_kinase_AS"/>
</dbReference>
<feature type="region of interest" description="Disordered" evidence="9">
    <location>
        <begin position="392"/>
        <end position="443"/>
    </location>
</feature>
<dbReference type="SUPFAM" id="SSF47473">
    <property type="entry name" value="EF-hand"/>
    <property type="match status" value="1"/>
</dbReference>
<dbReference type="EC" id="2.7.11.1" evidence="1"/>
<comment type="catalytic activity">
    <reaction evidence="7">
        <text>L-threonyl-[protein] + ATP = O-phospho-L-threonyl-[protein] + ADP + H(+)</text>
        <dbReference type="Rhea" id="RHEA:46608"/>
        <dbReference type="Rhea" id="RHEA-COMP:11060"/>
        <dbReference type="Rhea" id="RHEA-COMP:11605"/>
        <dbReference type="ChEBI" id="CHEBI:15378"/>
        <dbReference type="ChEBI" id="CHEBI:30013"/>
        <dbReference type="ChEBI" id="CHEBI:30616"/>
        <dbReference type="ChEBI" id="CHEBI:61977"/>
        <dbReference type="ChEBI" id="CHEBI:456216"/>
        <dbReference type="EC" id="2.7.11.1"/>
    </reaction>
</comment>
<proteinExistence type="predicted"/>
<dbReference type="SUPFAM" id="SSF56112">
    <property type="entry name" value="Protein kinase-like (PK-like)"/>
    <property type="match status" value="1"/>
</dbReference>
<feature type="region of interest" description="Disordered" evidence="9">
    <location>
        <begin position="35"/>
        <end position="66"/>
    </location>
</feature>
<keyword evidence="6" id="KW-0067">ATP-binding</keyword>
<accession>A0A9P1CZJ4</accession>
<dbReference type="Gene3D" id="3.30.200.20">
    <property type="entry name" value="Phosphorylase Kinase, domain 1"/>
    <property type="match status" value="1"/>
</dbReference>
<evidence type="ECO:0000256" key="4">
    <source>
        <dbReference type="ARBA" id="ARBA00022741"/>
    </source>
</evidence>
<dbReference type="SMART" id="SM00220">
    <property type="entry name" value="S_TKc"/>
    <property type="match status" value="1"/>
</dbReference>
<dbReference type="AlphaFoldDB" id="A0A9P1CZJ4"/>
<keyword evidence="5 13" id="KW-0418">Kinase</keyword>
<dbReference type="GO" id="GO:0004674">
    <property type="term" value="F:protein serine/threonine kinase activity"/>
    <property type="evidence" value="ECO:0007669"/>
    <property type="project" value="UniProtKB-KW"/>
</dbReference>
<dbReference type="InterPro" id="IPR051131">
    <property type="entry name" value="NEK_Ser/Thr_kinase_NIMA"/>
</dbReference>
<evidence type="ECO:0000256" key="8">
    <source>
        <dbReference type="ARBA" id="ARBA00048679"/>
    </source>
</evidence>
<reference evidence="11" key="1">
    <citation type="submission" date="2022-10" db="EMBL/GenBank/DDBJ databases">
        <authorList>
            <person name="Chen Y."/>
            <person name="Dougan E. K."/>
            <person name="Chan C."/>
            <person name="Rhodes N."/>
            <person name="Thang M."/>
        </authorList>
    </citation>
    <scope>NUCLEOTIDE SEQUENCE</scope>
</reference>
<dbReference type="OrthoDB" id="424326at2759"/>
<dbReference type="Proteomes" id="UP001152797">
    <property type="component" value="Unassembled WGS sequence"/>
</dbReference>
<reference evidence="12" key="2">
    <citation type="submission" date="2024-04" db="EMBL/GenBank/DDBJ databases">
        <authorList>
            <person name="Chen Y."/>
            <person name="Shah S."/>
            <person name="Dougan E. K."/>
            <person name="Thang M."/>
            <person name="Chan C."/>
        </authorList>
    </citation>
    <scope>NUCLEOTIDE SEQUENCE [LARGE SCALE GENOMIC DNA]</scope>
</reference>
<evidence type="ECO:0000313" key="14">
    <source>
        <dbReference type="Proteomes" id="UP001152797"/>
    </source>
</evidence>
<feature type="domain" description="Protein kinase" evidence="10">
    <location>
        <begin position="99"/>
        <end position="375"/>
    </location>
</feature>
<name>A0A9P1CZJ4_9DINO</name>
<sequence length="1255" mass="137392">MGGYHGATLKHVRRLMCLLPRECRSGAQLQRLAADELPGESRASAAEAPQPSQTEAQSEGVMQPLQEAAQESAAEAVCRWSLWMGEPALCDRIVASSGWQVSKQLGRGQYGTAYLVCWNEEKCGEERKGQHPNGDQAVAKVVGLEYLPEKEHNLAFQEVELMRALRHPHIVALRDHFLTEASLELIIVMEYCNSGDLRGEVKRRTQAADLIPEPQIMTWFVQMTLALNYMHQRHILHRDLKSSNVFLTTSPRGDGEFDVRIGDFGISRVLEGTIDVAATVVGTPYYMSPEVCKAEPYGYKSDIWALGCVLYEMCMLKHAFEGQSLLGLVYKIVSETYEPIPPQYSADLRTLIDDILEKSSSKRPSGLELISRAYVKRFDVLGQAEKDAKELRHVKGIEPLDSKPEPVSTPPRAQVPTHSPGPKVEKVVEATPQPAEDPPVRREWRAPPFVSKPAPQHSLPEHELCARVLLSRVRRGLQARRQNWLQVFVSYASFDHKGDGQLNEAEFERAVISMALGLSDQEIREVRIFLQGTQSHVPVDMFGDALHRVFPEVQQLEDWAKNLLGELAQKASQVEDANSRDVFPGAQVRVHSLQSALGAKLNGCEGVVESWNAATCRWQVRISGVGVKAIRDENLEPLNPGMKGPDSNSTSETISIYRLLCQDGVTAVHETDFQAVVQRLLPQSQEQMKKLLWLLPKCPDGKVDVPEALAQLERGFDQTLHAGNQTPLGGFNTKTPAVPKLMPTLNPGPPMGGKYRHGLAPTPSPVAAQARQGPAGHHARGEAVLLRLSQRLLGKPRSPGPGVEVFRLFARNPDVVTLEEVMEAVSVLPLGISRAEVQSVFAQVRGCGTGTLPLSQLTTAAEAACNAGVPLEAAGQIDAKRLGPALQRLGARASQQEFRVALMQAEPYMTHNQMEWLSELTDKDCEGRLLPPSLLPRLGIGPSGRAEPLSWNTVPPRPPAAKGIRSVAHSLPQVLVLATLLYRIRQRLFVGSQLTLGSLLGLFDVADGSNRQLAESAVINRDLLGSLLGHLRLSISVAEADELLAAIAATGGKRSGDSGCVQVALLYDMVDRAGQPEMETMVLELRYAVRQRLWSKASCFTSVAGSAELLSEPDFRRALKAAMAESWAMPGSLPEDDEDRVVLLAEKDAEGRVLWRTFVQAFCGGIELDQMSEITEEPPASPTKGKSRTPGGLQVGTASVNGVNAGMSAQSWRSQKAAQKMEGRSVVSSKGQADTPLSPQSRPKRGFCCFRRRSL</sequence>
<keyword evidence="14" id="KW-1185">Reference proteome</keyword>
<evidence type="ECO:0000313" key="11">
    <source>
        <dbReference type="EMBL" id="CAI4001507.1"/>
    </source>
</evidence>
<feature type="compositionally biased region" description="Basic residues" evidence="9">
    <location>
        <begin position="1242"/>
        <end position="1255"/>
    </location>
</feature>
<dbReference type="PROSITE" id="PS00108">
    <property type="entry name" value="PROTEIN_KINASE_ST"/>
    <property type="match status" value="1"/>
</dbReference>
<dbReference type="InterPro" id="IPR000719">
    <property type="entry name" value="Prot_kinase_dom"/>
</dbReference>
<evidence type="ECO:0000256" key="7">
    <source>
        <dbReference type="ARBA" id="ARBA00047899"/>
    </source>
</evidence>
<evidence type="ECO:0000313" key="13">
    <source>
        <dbReference type="EMBL" id="CAL4788819.1"/>
    </source>
</evidence>
<comment type="caution">
    <text evidence="11">The sequence shown here is derived from an EMBL/GenBank/DDBJ whole genome shotgun (WGS) entry which is preliminary data.</text>
</comment>
<keyword evidence="3" id="KW-0808">Transferase</keyword>
<evidence type="ECO:0000256" key="5">
    <source>
        <dbReference type="ARBA" id="ARBA00022777"/>
    </source>
</evidence>
<feature type="compositionally biased region" description="Polar residues" evidence="9">
    <location>
        <begin position="1196"/>
        <end position="1217"/>
    </location>
</feature>
<dbReference type="PANTHER" id="PTHR44899">
    <property type="entry name" value="CAMK FAMILY PROTEIN KINASE"/>
    <property type="match status" value="1"/>
</dbReference>
<evidence type="ECO:0000313" key="12">
    <source>
        <dbReference type="EMBL" id="CAL1154882.1"/>
    </source>
</evidence>
<keyword evidence="2" id="KW-0723">Serine/threonine-protein kinase</keyword>
<dbReference type="Gene3D" id="1.10.510.10">
    <property type="entry name" value="Transferase(Phosphotransferase) domain 1"/>
    <property type="match status" value="1"/>
</dbReference>
<dbReference type="PANTHER" id="PTHR44899:SF3">
    <property type="entry name" value="SERINE_THREONINE-PROTEIN KINASE NEK1"/>
    <property type="match status" value="1"/>
</dbReference>